<evidence type="ECO:0000256" key="7">
    <source>
        <dbReference type="ARBA" id="ARBA00022555"/>
    </source>
</evidence>
<dbReference type="EMBL" id="PNIK01000058">
    <property type="protein sequence ID" value="PMP67121.1"/>
    <property type="molecule type" value="Genomic_DNA"/>
</dbReference>
<evidence type="ECO:0000256" key="14">
    <source>
        <dbReference type="ARBA" id="ARBA00022842"/>
    </source>
</evidence>
<evidence type="ECO:0000256" key="13">
    <source>
        <dbReference type="ARBA" id="ARBA00022801"/>
    </source>
</evidence>
<keyword evidence="12" id="KW-0255">Endonuclease</keyword>
<dbReference type="InterPro" id="IPR019307">
    <property type="entry name" value="RNA-bd_AU-1/RNase_E/G"/>
</dbReference>
<keyword evidence="11" id="KW-0699">rRNA-binding</keyword>
<evidence type="ECO:0000313" key="17">
    <source>
        <dbReference type="EMBL" id="PMP67121.1"/>
    </source>
</evidence>
<evidence type="ECO:0000256" key="2">
    <source>
        <dbReference type="ARBA" id="ARBA00004496"/>
    </source>
</evidence>
<evidence type="ECO:0000313" key="18">
    <source>
        <dbReference type="EMBL" id="PMP97627.1"/>
    </source>
</evidence>
<evidence type="ECO:0000256" key="3">
    <source>
        <dbReference type="ARBA" id="ARBA00005663"/>
    </source>
</evidence>
<keyword evidence="6" id="KW-0698">rRNA processing</keyword>
<evidence type="ECO:0000259" key="16">
    <source>
        <dbReference type="PROSITE" id="PS50126"/>
    </source>
</evidence>
<evidence type="ECO:0000256" key="11">
    <source>
        <dbReference type="ARBA" id="ARBA00022730"/>
    </source>
</evidence>
<dbReference type="GO" id="GO:0000049">
    <property type="term" value="F:tRNA binding"/>
    <property type="evidence" value="ECO:0007669"/>
    <property type="project" value="UniProtKB-KW"/>
</dbReference>
<dbReference type="Proteomes" id="UP000235460">
    <property type="component" value="Unassembled WGS sequence"/>
</dbReference>
<dbReference type="PANTHER" id="PTHR30001:SF0">
    <property type="entry name" value="RIBONUCLEASE G"/>
    <property type="match status" value="1"/>
</dbReference>
<comment type="cofactor">
    <cofactor evidence="1">
        <name>Mg(2+)</name>
        <dbReference type="ChEBI" id="CHEBI:18420"/>
    </cofactor>
</comment>
<comment type="caution">
    <text evidence="18">The sequence shown here is derived from an EMBL/GenBank/DDBJ whole genome shotgun (WGS) entry which is preliminary data.</text>
</comment>
<protein>
    <recommendedName>
        <fullName evidence="4">Ribonuclease G</fullName>
    </recommendedName>
</protein>
<evidence type="ECO:0000256" key="10">
    <source>
        <dbReference type="ARBA" id="ARBA00022723"/>
    </source>
</evidence>
<dbReference type="AlphaFoldDB" id="A0A2N7QFL6"/>
<proteinExistence type="inferred from homology"/>
<evidence type="ECO:0000256" key="9">
    <source>
        <dbReference type="ARBA" id="ARBA00022722"/>
    </source>
</evidence>
<keyword evidence="9" id="KW-0540">Nuclease</keyword>
<keyword evidence="8" id="KW-0819">tRNA processing</keyword>
<reference evidence="19 20" key="1">
    <citation type="submission" date="2018-01" db="EMBL/GenBank/DDBJ databases">
        <title>Metagenomic assembled genomes from two thermal pools in the Uzon Caldera, Kamchatka, Russia.</title>
        <authorList>
            <person name="Wilkins L."/>
            <person name="Ettinger C."/>
        </authorList>
    </citation>
    <scope>NUCLEOTIDE SEQUENCE [LARGE SCALE GENOMIC DNA]</scope>
    <source>
        <strain evidence="18">ARK-04</strain>
        <strain evidence="17">ZAV-08</strain>
    </source>
</reference>
<dbReference type="PANTHER" id="PTHR30001">
    <property type="entry name" value="RIBONUCLEASE"/>
    <property type="match status" value="1"/>
</dbReference>
<evidence type="ECO:0000256" key="12">
    <source>
        <dbReference type="ARBA" id="ARBA00022759"/>
    </source>
</evidence>
<comment type="similarity">
    <text evidence="3">Belongs to the RNase E/G family. RNase G subfamily.</text>
</comment>
<dbReference type="GO" id="GO:0004519">
    <property type="term" value="F:endonuclease activity"/>
    <property type="evidence" value="ECO:0007669"/>
    <property type="project" value="UniProtKB-KW"/>
</dbReference>
<dbReference type="SMART" id="SM00316">
    <property type="entry name" value="S1"/>
    <property type="match status" value="1"/>
</dbReference>
<dbReference type="Gene3D" id="2.40.50.140">
    <property type="entry name" value="Nucleic acid-binding proteins"/>
    <property type="match status" value="1"/>
</dbReference>
<keyword evidence="10" id="KW-0479">Metal-binding</keyword>
<accession>A0A2N7QFL6</accession>
<gene>
    <name evidence="18" type="ORF">C0169_02515</name>
    <name evidence="17" type="ORF">C0190_03900</name>
</gene>
<dbReference type="EMBL" id="PNJD01000153">
    <property type="protein sequence ID" value="PMP97627.1"/>
    <property type="molecule type" value="Genomic_DNA"/>
</dbReference>
<organism evidence="18 20">
    <name type="scientific">Thermodesulfobacterium geofontis</name>
    <dbReference type="NCBI Taxonomy" id="1295609"/>
    <lineage>
        <taxon>Bacteria</taxon>
        <taxon>Pseudomonadati</taxon>
        <taxon>Thermodesulfobacteriota</taxon>
        <taxon>Thermodesulfobacteria</taxon>
        <taxon>Thermodesulfobacteriales</taxon>
        <taxon>Thermodesulfobacteriaceae</taxon>
        <taxon>Thermodesulfobacterium</taxon>
    </lineage>
</organism>
<dbReference type="CDD" id="cd04453">
    <property type="entry name" value="S1_RNase_E"/>
    <property type="match status" value="1"/>
</dbReference>
<dbReference type="InterPro" id="IPR012340">
    <property type="entry name" value="NA-bd_OB-fold"/>
</dbReference>
<evidence type="ECO:0000256" key="4">
    <source>
        <dbReference type="ARBA" id="ARBA00017719"/>
    </source>
</evidence>
<comment type="subcellular location">
    <subcellularLocation>
        <location evidence="2">Cytoplasm</location>
    </subcellularLocation>
</comment>
<evidence type="ECO:0000256" key="8">
    <source>
        <dbReference type="ARBA" id="ARBA00022694"/>
    </source>
</evidence>
<evidence type="ECO:0000256" key="1">
    <source>
        <dbReference type="ARBA" id="ARBA00001946"/>
    </source>
</evidence>
<dbReference type="InterPro" id="IPR048583">
    <property type="entry name" value="RNase_E_G_thioredoxin-like"/>
</dbReference>
<dbReference type="GO" id="GO:0046872">
    <property type="term" value="F:metal ion binding"/>
    <property type="evidence" value="ECO:0007669"/>
    <property type="project" value="UniProtKB-KW"/>
</dbReference>
<sequence>MEKLLINYTPFEIRVGLIEGNQLVEFYVERPSEKGLVGNIYKAKVVRVVPGINSAFLDLGLARTAFLFGDDIMPPGEVDWDKEGIIITNLHEILKEGQEILVQVIKEPIGNKGARVSTNLTLPGHYLVYLPYMNHVGISRKIKNEKDRKKLKEILEEIRPPNTGWIIRTAAVDASQEDLKMEMEFLLSLWQEIKEKAEKVKAPALIYEELNIALRAVRDLFNKQISAIIVDNREFYENIKEFLKKFFPHLVPYIELYEGQEDIFTAHGIQIDIKKILSRKVWLKSGGFIVIEPCEAFTAIDVNTGRYTGTKELEETVFKINLEAAEEIAYQLRLRNIGGLIIIDFIDMENPEHQELVLQTLKEALKKDKAKHSFLPISPFGILQMTRERKRESLYQTFYESCPYCSGEGKIKSKRTIYYEILRRLMKMGPHIKNKKVEIEIHPDLSEIIGEEIQYLEDLEKKYNFTAVLKPNKEFHISEYKFHIT</sequence>
<keyword evidence="13" id="KW-0378">Hydrolase</keyword>
<evidence type="ECO:0000313" key="19">
    <source>
        <dbReference type="Proteomes" id="UP000235460"/>
    </source>
</evidence>
<keyword evidence="5" id="KW-0963">Cytoplasm</keyword>
<dbReference type="PROSITE" id="PS50126">
    <property type="entry name" value="S1"/>
    <property type="match status" value="1"/>
</dbReference>
<dbReference type="SUPFAM" id="SSF50249">
    <property type="entry name" value="Nucleic acid-binding proteins"/>
    <property type="match status" value="1"/>
</dbReference>
<dbReference type="InterPro" id="IPR003029">
    <property type="entry name" value="S1_domain"/>
</dbReference>
<evidence type="ECO:0000313" key="20">
    <source>
        <dbReference type="Proteomes" id="UP000235619"/>
    </source>
</evidence>
<feature type="domain" description="S1 motif" evidence="16">
    <location>
        <begin position="38"/>
        <end position="119"/>
    </location>
</feature>
<dbReference type="GO" id="GO:0016787">
    <property type="term" value="F:hydrolase activity"/>
    <property type="evidence" value="ECO:0007669"/>
    <property type="project" value="UniProtKB-KW"/>
</dbReference>
<dbReference type="GO" id="GO:0005737">
    <property type="term" value="C:cytoplasm"/>
    <property type="evidence" value="ECO:0007669"/>
    <property type="project" value="UniProtKB-SubCell"/>
</dbReference>
<evidence type="ECO:0000256" key="15">
    <source>
        <dbReference type="ARBA" id="ARBA00022884"/>
    </source>
</evidence>
<dbReference type="Pfam" id="PF10150">
    <property type="entry name" value="RNase_E_G"/>
    <property type="match status" value="1"/>
</dbReference>
<evidence type="ECO:0000256" key="6">
    <source>
        <dbReference type="ARBA" id="ARBA00022552"/>
    </source>
</evidence>
<keyword evidence="7" id="KW-0820">tRNA-binding</keyword>
<dbReference type="Proteomes" id="UP000235619">
    <property type="component" value="Unassembled WGS sequence"/>
</dbReference>
<keyword evidence="14" id="KW-0460">Magnesium</keyword>
<dbReference type="InterPro" id="IPR004659">
    <property type="entry name" value="RNase_E/G"/>
</dbReference>
<dbReference type="GO" id="GO:0004540">
    <property type="term" value="F:RNA nuclease activity"/>
    <property type="evidence" value="ECO:0007669"/>
    <property type="project" value="InterPro"/>
</dbReference>
<dbReference type="GO" id="GO:0019843">
    <property type="term" value="F:rRNA binding"/>
    <property type="evidence" value="ECO:0007669"/>
    <property type="project" value="UniProtKB-KW"/>
</dbReference>
<keyword evidence="15" id="KW-0694">RNA-binding</keyword>
<dbReference type="NCBIfam" id="TIGR00757">
    <property type="entry name" value="RNaseEG"/>
    <property type="match status" value="1"/>
</dbReference>
<dbReference type="GO" id="GO:0006364">
    <property type="term" value="P:rRNA processing"/>
    <property type="evidence" value="ECO:0007669"/>
    <property type="project" value="UniProtKB-KW"/>
</dbReference>
<name>A0A2N7QFL6_9BACT</name>
<dbReference type="GO" id="GO:0008033">
    <property type="term" value="P:tRNA processing"/>
    <property type="evidence" value="ECO:0007669"/>
    <property type="project" value="UniProtKB-KW"/>
</dbReference>
<evidence type="ECO:0000256" key="5">
    <source>
        <dbReference type="ARBA" id="ARBA00022490"/>
    </source>
</evidence>
<dbReference type="Pfam" id="PF20833">
    <property type="entry name" value="RNase_E_G_Thio"/>
    <property type="match status" value="1"/>
</dbReference>
<dbReference type="Gene3D" id="3.40.1260.20">
    <property type="entry name" value="Ribonuclease E, catalytic domain"/>
    <property type="match status" value="1"/>
</dbReference>